<organism evidence="5 6">
    <name type="scientific">Shouchella clausii</name>
    <name type="common">Alkalihalobacillus clausii</name>
    <dbReference type="NCBI Taxonomy" id="79880"/>
    <lineage>
        <taxon>Bacteria</taxon>
        <taxon>Bacillati</taxon>
        <taxon>Bacillota</taxon>
        <taxon>Bacilli</taxon>
        <taxon>Bacillales</taxon>
        <taxon>Bacillaceae</taxon>
        <taxon>Shouchella</taxon>
    </lineage>
</organism>
<dbReference type="AlphaFoldDB" id="A0A268P0L1"/>
<evidence type="ECO:0000259" key="3">
    <source>
        <dbReference type="Pfam" id="PF13649"/>
    </source>
</evidence>
<feature type="binding site" evidence="2">
    <location>
        <position position="85"/>
    </location>
    <ligand>
        <name>S-adenosyl-L-methionine</name>
        <dbReference type="ChEBI" id="CHEBI:59789"/>
    </ligand>
</feature>
<dbReference type="RefSeq" id="WP_095316258.1">
    <property type="nucleotide sequence ID" value="NZ_BOQS01000001.1"/>
</dbReference>
<dbReference type="SUPFAM" id="SSF53335">
    <property type="entry name" value="S-adenosyl-L-methionine-dependent methyltransferases"/>
    <property type="match status" value="1"/>
</dbReference>
<feature type="domain" description="Methyltransferase" evidence="3">
    <location>
        <begin position="103"/>
        <end position="185"/>
    </location>
</feature>
<name>A0A268P0L1_SHOCL</name>
<dbReference type="Pfam" id="PF21302">
    <property type="entry name" value="Zn_ribbon_RlmA"/>
    <property type="match status" value="1"/>
</dbReference>
<keyword evidence="1" id="KW-0862">Zinc</keyword>
<comment type="caution">
    <text evidence="5">The sequence shown here is derived from an EMBL/GenBank/DDBJ whole genome shotgun (WGS) entry which is preliminary data.</text>
</comment>
<evidence type="ECO:0000256" key="1">
    <source>
        <dbReference type="PIRSR" id="PIRSR018249-1"/>
    </source>
</evidence>
<dbReference type="InterPro" id="IPR041698">
    <property type="entry name" value="Methyltransf_25"/>
</dbReference>
<feature type="binding site" evidence="1">
    <location>
        <position position="44"/>
    </location>
    <ligand>
        <name>Zn(2+)</name>
        <dbReference type="ChEBI" id="CHEBI:29105"/>
    </ligand>
</feature>
<dbReference type="Pfam" id="PF13649">
    <property type="entry name" value="Methyltransf_25"/>
    <property type="match status" value="1"/>
</dbReference>
<accession>A0A268P0L1</accession>
<dbReference type="InterPro" id="IPR029063">
    <property type="entry name" value="SAM-dependent_MTases_sf"/>
</dbReference>
<dbReference type="GO" id="GO:0008168">
    <property type="term" value="F:methyltransferase activity"/>
    <property type="evidence" value="ECO:0007669"/>
    <property type="project" value="InterPro"/>
</dbReference>
<dbReference type="GO" id="GO:0046872">
    <property type="term" value="F:metal ion binding"/>
    <property type="evidence" value="ECO:0007669"/>
    <property type="project" value="UniProtKB-KW"/>
</dbReference>
<proteinExistence type="predicted"/>
<dbReference type="PIRSF" id="PIRSF018249">
    <property type="entry name" value="MyrA_prd"/>
    <property type="match status" value="1"/>
</dbReference>
<dbReference type="InterPro" id="IPR048647">
    <property type="entry name" value="RlmA_N"/>
</dbReference>
<sequence length="289" mass="32702">MAKQTKKAKAAIRAKSIETLFQCPYCQLDMHVEHEASFICKQKHTFDFAKQGHLYLLTGQKRKPSQYNTSLFEARQQIIMESGLFDRFHAKMRKLLAGTTGTVVDLGCGEGSHLKSIVNEEATVAIGLDIAKEGIVQAAKSYEGILWLVGDLAYSPFKAHSMDVILTILSPSNYKEYKRLLAPGGNVVKVVPQRGYLQELRTFFYAGQEKETYSNEETISLFKQHFRETTIKTITYSAMIKKSDLPALLKMTPLTWKAQNERKIAFLDQDVMDVTIDFAVLIGKEPRIH</sequence>
<evidence type="ECO:0000256" key="2">
    <source>
        <dbReference type="PIRSR" id="PIRSR018249-2"/>
    </source>
</evidence>
<dbReference type="CDD" id="cd02440">
    <property type="entry name" value="AdoMet_MTases"/>
    <property type="match status" value="1"/>
</dbReference>
<evidence type="ECO:0000313" key="5">
    <source>
        <dbReference type="EMBL" id="PAE89294.1"/>
    </source>
</evidence>
<keyword evidence="2" id="KW-0949">S-adenosyl-L-methionine</keyword>
<reference evidence="5 6" key="1">
    <citation type="submission" date="2017-07" db="EMBL/GenBank/DDBJ databases">
        <title>Isolation and whole genome analysis of endospore-forming bacteria from heroin.</title>
        <authorList>
            <person name="Kalinowski J."/>
            <person name="Ahrens B."/>
            <person name="Al-Dilaimi A."/>
            <person name="Winkler A."/>
            <person name="Wibberg D."/>
            <person name="Schleenbecker U."/>
            <person name="Ruckert C."/>
            <person name="Wolfel R."/>
            <person name="Grass G."/>
        </authorList>
    </citation>
    <scope>NUCLEOTIDE SEQUENCE [LARGE SCALE GENOMIC DNA]</scope>
    <source>
        <strain evidence="5 6">7539</strain>
    </source>
</reference>
<dbReference type="Proteomes" id="UP000216207">
    <property type="component" value="Unassembled WGS sequence"/>
</dbReference>
<evidence type="ECO:0000313" key="6">
    <source>
        <dbReference type="Proteomes" id="UP000216207"/>
    </source>
</evidence>
<dbReference type="EMBL" id="NPCC01000009">
    <property type="protein sequence ID" value="PAE89294.1"/>
    <property type="molecule type" value="Genomic_DNA"/>
</dbReference>
<feature type="domain" description="23S rRNA (guanine(745)-N(1))-methyltransferase N-terminal" evidence="4">
    <location>
        <begin position="21"/>
        <end position="62"/>
    </location>
</feature>
<evidence type="ECO:0000259" key="4">
    <source>
        <dbReference type="Pfam" id="PF21302"/>
    </source>
</evidence>
<dbReference type="Gene3D" id="3.40.50.150">
    <property type="entry name" value="Vaccinia Virus protein VP39"/>
    <property type="match status" value="1"/>
</dbReference>
<feature type="binding site" evidence="2">
    <location>
        <begin position="110"/>
        <end position="111"/>
    </location>
    <ligand>
        <name>S-adenosyl-L-methionine</name>
        <dbReference type="ChEBI" id="CHEBI:59789"/>
    </ligand>
</feature>
<keyword evidence="1" id="KW-0479">Metal-binding</keyword>
<feature type="binding site" evidence="2">
    <location>
        <position position="196"/>
    </location>
    <ligand>
        <name>S-adenosyl-L-methionine</name>
        <dbReference type="ChEBI" id="CHEBI:59789"/>
    </ligand>
</feature>
<dbReference type="InterPro" id="IPR016718">
    <property type="entry name" value="rRNA_m1G-MeTrfase_A_prd"/>
</dbReference>
<protein>
    <submittedName>
        <fullName evidence="5">Uncharacterized protein</fullName>
    </submittedName>
</protein>
<feature type="binding site" evidence="1">
    <location>
        <position position="40"/>
    </location>
    <ligand>
        <name>Zn(2+)</name>
        <dbReference type="ChEBI" id="CHEBI:29105"/>
    </ligand>
</feature>
<gene>
    <name evidence="5" type="ORF">CHH72_08360</name>
</gene>